<accession>A0A4Y8ASW0</accession>
<dbReference type="AlphaFoldDB" id="A0A4Y8ASW0"/>
<keyword evidence="2" id="KW-1185">Reference proteome</keyword>
<evidence type="ECO:0008006" key="3">
    <source>
        <dbReference type="Google" id="ProtNLM"/>
    </source>
</evidence>
<reference evidence="1 2" key="1">
    <citation type="journal article" date="2011" name="J. Microbiol.">
        <title>Gramella jeungdoensis sp. nov., isolated from a solar saltern in Korea.</title>
        <authorList>
            <person name="Joung Y."/>
            <person name="Kim H."/>
            <person name="Jang T."/>
            <person name="Ahn T.S."/>
            <person name="Joh K."/>
        </authorList>
    </citation>
    <scope>NUCLEOTIDE SEQUENCE [LARGE SCALE GENOMIC DNA]</scope>
    <source>
        <strain evidence="1 2">KCTC 23123</strain>
    </source>
</reference>
<organism evidence="1 2">
    <name type="scientific">Gramella jeungdoensis</name>
    <dbReference type="NCBI Taxonomy" id="708091"/>
    <lineage>
        <taxon>Bacteria</taxon>
        <taxon>Pseudomonadati</taxon>
        <taxon>Bacteroidota</taxon>
        <taxon>Flavobacteriia</taxon>
        <taxon>Flavobacteriales</taxon>
        <taxon>Flavobacteriaceae</taxon>
        <taxon>Christiangramia</taxon>
    </lineage>
</organism>
<proteinExistence type="predicted"/>
<evidence type="ECO:0000313" key="1">
    <source>
        <dbReference type="EMBL" id="TEW73768.1"/>
    </source>
</evidence>
<dbReference type="EMBL" id="SNQI01000003">
    <property type="protein sequence ID" value="TEW73768.1"/>
    <property type="molecule type" value="Genomic_DNA"/>
</dbReference>
<name>A0A4Y8ASW0_9FLAO</name>
<gene>
    <name evidence="1" type="ORF">E2488_09805</name>
</gene>
<sequence>MKLTCNQATTICDKSQYKEASFLELLKLNLHLFLCKKCGKYVKQNSILSKCYKKKRTIDCTKNQCLCDEEKRTMENNLKEKL</sequence>
<dbReference type="Proteomes" id="UP000298517">
    <property type="component" value="Unassembled WGS sequence"/>
</dbReference>
<protein>
    <recommendedName>
        <fullName evidence="3">Glycine dehydrogenase</fullName>
    </recommendedName>
</protein>
<comment type="caution">
    <text evidence="1">The sequence shown here is derived from an EMBL/GenBank/DDBJ whole genome shotgun (WGS) entry which is preliminary data.</text>
</comment>
<evidence type="ECO:0000313" key="2">
    <source>
        <dbReference type="Proteomes" id="UP000298517"/>
    </source>
</evidence>